<feature type="compositionally biased region" description="Polar residues" evidence="1">
    <location>
        <begin position="100"/>
        <end position="109"/>
    </location>
</feature>
<dbReference type="EMBL" id="LAZR01051321">
    <property type="protein sequence ID" value="KKK85413.1"/>
    <property type="molecule type" value="Genomic_DNA"/>
</dbReference>
<dbReference type="SUPFAM" id="SSF88874">
    <property type="entry name" value="Receptor-binding domain of short tail fibre protein gp12"/>
    <property type="match status" value="1"/>
</dbReference>
<sequence>MGVTINRPRLDLDLMPPIGSVLAWMKSFPNTPALPSGWVECNGQVLDDAASVYDGETIPNLNVADRFLRGNSTSGGTGGATSININHRHTIAEHNHSVSDTRNTGSGSAHSHDYSGRTDVSDSTMLYDRAADSQSHRTTIHTHAYSGGTNNESSHYHLHSISASTT</sequence>
<feature type="compositionally biased region" description="Basic and acidic residues" evidence="1">
    <location>
        <begin position="110"/>
        <end position="120"/>
    </location>
</feature>
<reference evidence="2" key="1">
    <citation type="journal article" date="2015" name="Nature">
        <title>Complex archaea that bridge the gap between prokaryotes and eukaryotes.</title>
        <authorList>
            <person name="Spang A."/>
            <person name="Saw J.H."/>
            <person name="Jorgensen S.L."/>
            <person name="Zaremba-Niedzwiedzka K."/>
            <person name="Martijn J."/>
            <person name="Lind A.E."/>
            <person name="van Eijk R."/>
            <person name="Schleper C."/>
            <person name="Guy L."/>
            <person name="Ettema T.J."/>
        </authorList>
    </citation>
    <scope>NUCLEOTIDE SEQUENCE</scope>
</reference>
<evidence type="ECO:0000313" key="2">
    <source>
        <dbReference type="EMBL" id="KKK85413.1"/>
    </source>
</evidence>
<comment type="caution">
    <text evidence="2">The sequence shown here is derived from an EMBL/GenBank/DDBJ whole genome shotgun (WGS) entry which is preliminary data.</text>
</comment>
<evidence type="ECO:0000256" key="1">
    <source>
        <dbReference type="SAM" id="MobiDB-lite"/>
    </source>
</evidence>
<gene>
    <name evidence="2" type="ORF">LCGC14_2773530</name>
</gene>
<dbReference type="InterPro" id="IPR037053">
    <property type="entry name" value="Phage_tail_collar_dom_sf"/>
</dbReference>
<protein>
    <recommendedName>
        <fullName evidence="3">Phage tail collar domain-containing protein</fullName>
    </recommendedName>
</protein>
<feature type="region of interest" description="Disordered" evidence="1">
    <location>
        <begin position="97"/>
        <end position="166"/>
    </location>
</feature>
<feature type="non-terminal residue" evidence="2">
    <location>
        <position position="166"/>
    </location>
</feature>
<dbReference type="AlphaFoldDB" id="A0A0F8YVI2"/>
<proteinExistence type="predicted"/>
<accession>A0A0F8YVI2</accession>
<organism evidence="2">
    <name type="scientific">marine sediment metagenome</name>
    <dbReference type="NCBI Taxonomy" id="412755"/>
    <lineage>
        <taxon>unclassified sequences</taxon>
        <taxon>metagenomes</taxon>
        <taxon>ecological metagenomes</taxon>
    </lineage>
</organism>
<name>A0A0F8YVI2_9ZZZZ</name>
<dbReference type="Gene3D" id="3.90.1340.10">
    <property type="entry name" value="Phage tail collar domain"/>
    <property type="match status" value="1"/>
</dbReference>
<evidence type="ECO:0008006" key="3">
    <source>
        <dbReference type="Google" id="ProtNLM"/>
    </source>
</evidence>